<dbReference type="AlphaFoldDB" id="A0A921IUI1"/>
<keyword evidence="5" id="KW-0598">Phosphotransferase system</keyword>
<keyword evidence="1" id="KW-0813">Transport</keyword>
<feature type="modified residue" description="Phosphocysteine; by EIIA" evidence="7">
    <location>
        <position position="8"/>
    </location>
</feature>
<evidence type="ECO:0000259" key="8">
    <source>
        <dbReference type="PROSITE" id="PS51100"/>
    </source>
</evidence>
<evidence type="ECO:0000256" key="5">
    <source>
        <dbReference type="ARBA" id="ARBA00022683"/>
    </source>
</evidence>
<evidence type="ECO:0000256" key="6">
    <source>
        <dbReference type="ARBA" id="ARBA00022777"/>
    </source>
</evidence>
<dbReference type="PANTHER" id="PTHR34581:SF2">
    <property type="entry name" value="PTS SYSTEM N,N'-DIACETYLCHITOBIOSE-SPECIFIC EIIB COMPONENT"/>
    <property type="match status" value="1"/>
</dbReference>
<gene>
    <name evidence="9" type="ORF">K8V70_01030</name>
</gene>
<evidence type="ECO:0000256" key="4">
    <source>
        <dbReference type="ARBA" id="ARBA00022679"/>
    </source>
</evidence>
<dbReference type="InterPro" id="IPR051819">
    <property type="entry name" value="PTS_sugar-specific_EIIB"/>
</dbReference>
<keyword evidence="2" id="KW-0597">Phosphoprotein</keyword>
<comment type="caution">
    <text evidence="9">The sequence shown here is derived from an EMBL/GenBank/DDBJ whole genome shotgun (WGS) entry which is preliminary data.</text>
</comment>
<dbReference type="InterPro" id="IPR013012">
    <property type="entry name" value="PTS_EIIB_3"/>
</dbReference>
<dbReference type="GO" id="GO:0008982">
    <property type="term" value="F:protein-N(PI)-phosphohistidine-sugar phosphotransferase activity"/>
    <property type="evidence" value="ECO:0007669"/>
    <property type="project" value="InterPro"/>
</dbReference>
<evidence type="ECO:0000256" key="3">
    <source>
        <dbReference type="ARBA" id="ARBA00022597"/>
    </source>
</evidence>
<name>A0A921IUI1_9ACTN</name>
<evidence type="ECO:0000256" key="2">
    <source>
        <dbReference type="ARBA" id="ARBA00022553"/>
    </source>
</evidence>
<sequence length="99" mass="10459">MKNVKLLCAAGTSTTVLAGKVQEAADRLGLEMKVSAAALTSLEEAAKDADLLLLTPQVEFKLDVVKMSCPDKKIAVLPAEAFASMDTEAIIAQINRELA</sequence>
<dbReference type="OrthoDB" id="6433375at2"/>
<accession>A0A921IUI1</accession>
<dbReference type="EMBL" id="DYUZ01000007">
    <property type="protein sequence ID" value="HJG36435.1"/>
    <property type="molecule type" value="Genomic_DNA"/>
</dbReference>
<dbReference type="InterPro" id="IPR003501">
    <property type="entry name" value="PTS_EIIB_2/3"/>
</dbReference>
<dbReference type="SUPFAM" id="SSF52794">
    <property type="entry name" value="PTS system IIB component-like"/>
    <property type="match status" value="1"/>
</dbReference>
<evidence type="ECO:0000256" key="7">
    <source>
        <dbReference type="PROSITE-ProRule" id="PRU00423"/>
    </source>
</evidence>
<evidence type="ECO:0000313" key="10">
    <source>
        <dbReference type="Proteomes" id="UP000753256"/>
    </source>
</evidence>
<dbReference type="GO" id="GO:0009401">
    <property type="term" value="P:phosphoenolpyruvate-dependent sugar phosphotransferase system"/>
    <property type="evidence" value="ECO:0007669"/>
    <property type="project" value="UniProtKB-KW"/>
</dbReference>
<protein>
    <recommendedName>
        <fullName evidence="8">PTS EIIB type-3 domain-containing protein</fullName>
    </recommendedName>
</protein>
<dbReference type="PANTHER" id="PTHR34581">
    <property type="entry name" value="PTS SYSTEM N,N'-DIACETYLCHITOBIOSE-SPECIFIC EIIB COMPONENT"/>
    <property type="match status" value="1"/>
</dbReference>
<keyword evidence="6" id="KW-0418">Kinase</keyword>
<feature type="domain" description="PTS EIIB type-3" evidence="8">
    <location>
        <begin position="1"/>
        <end position="99"/>
    </location>
</feature>
<evidence type="ECO:0000313" key="9">
    <source>
        <dbReference type="EMBL" id="HJG36435.1"/>
    </source>
</evidence>
<evidence type="ECO:0000256" key="1">
    <source>
        <dbReference type="ARBA" id="ARBA00022448"/>
    </source>
</evidence>
<dbReference type="GO" id="GO:0016301">
    <property type="term" value="F:kinase activity"/>
    <property type="evidence" value="ECO:0007669"/>
    <property type="project" value="UniProtKB-KW"/>
</dbReference>
<dbReference type="Gene3D" id="3.40.50.2300">
    <property type="match status" value="1"/>
</dbReference>
<organism evidence="9 10">
    <name type="scientific">Enorma phocaeensis</name>
    <dbReference type="NCBI Taxonomy" id="1871019"/>
    <lineage>
        <taxon>Bacteria</taxon>
        <taxon>Bacillati</taxon>
        <taxon>Actinomycetota</taxon>
        <taxon>Coriobacteriia</taxon>
        <taxon>Coriobacteriales</taxon>
        <taxon>Coriobacteriaceae</taxon>
        <taxon>Enorma</taxon>
    </lineage>
</organism>
<keyword evidence="4" id="KW-0808">Transferase</keyword>
<dbReference type="RefSeq" id="WP_102371258.1">
    <property type="nucleotide sequence ID" value="NZ_CALUIL010000046.1"/>
</dbReference>
<reference evidence="9" key="2">
    <citation type="submission" date="2021-09" db="EMBL/GenBank/DDBJ databases">
        <authorList>
            <person name="Gilroy R."/>
        </authorList>
    </citation>
    <scope>NUCLEOTIDE SEQUENCE</scope>
    <source>
        <strain evidence="9">ChiHjej13B12-9602</strain>
    </source>
</reference>
<proteinExistence type="predicted"/>
<dbReference type="Proteomes" id="UP000753256">
    <property type="component" value="Unassembled WGS sequence"/>
</dbReference>
<keyword evidence="3" id="KW-0762">Sugar transport</keyword>
<reference evidence="9" key="1">
    <citation type="journal article" date="2021" name="PeerJ">
        <title>Extensive microbial diversity within the chicken gut microbiome revealed by metagenomics and culture.</title>
        <authorList>
            <person name="Gilroy R."/>
            <person name="Ravi A."/>
            <person name="Getino M."/>
            <person name="Pursley I."/>
            <person name="Horton D.L."/>
            <person name="Alikhan N.F."/>
            <person name="Baker D."/>
            <person name="Gharbi K."/>
            <person name="Hall N."/>
            <person name="Watson M."/>
            <person name="Adriaenssens E.M."/>
            <person name="Foster-Nyarko E."/>
            <person name="Jarju S."/>
            <person name="Secka A."/>
            <person name="Antonio M."/>
            <person name="Oren A."/>
            <person name="Chaudhuri R.R."/>
            <person name="La Ragione R."/>
            <person name="Hildebrand F."/>
            <person name="Pallen M.J."/>
        </authorList>
    </citation>
    <scope>NUCLEOTIDE SEQUENCE</scope>
    <source>
        <strain evidence="9">ChiHjej13B12-9602</strain>
    </source>
</reference>
<dbReference type="Pfam" id="PF02302">
    <property type="entry name" value="PTS_IIB"/>
    <property type="match status" value="1"/>
</dbReference>
<dbReference type="InterPro" id="IPR036095">
    <property type="entry name" value="PTS_EIIB-like_sf"/>
</dbReference>
<dbReference type="PROSITE" id="PS51100">
    <property type="entry name" value="PTS_EIIB_TYPE_3"/>
    <property type="match status" value="1"/>
</dbReference>